<keyword evidence="1" id="KW-0614">Plasmid</keyword>
<reference evidence="1" key="1">
    <citation type="submission" date="2013-12" db="EMBL/GenBank/DDBJ databases">
        <authorList>
            <person name="Li W."/>
            <person name="Chetelat R.T."/>
        </authorList>
    </citation>
    <scope>NUCLEOTIDE SEQUENCE</scope>
    <source>
        <strain evidence="1">CRIB-18</strain>
        <plasmid evidence="1">1</plasmid>
    </source>
</reference>
<accession>A0A090D398</accession>
<organism evidence="1">
    <name type="scientific">Candidatus Criblamydia sequanensis CRIB-18</name>
    <dbReference type="NCBI Taxonomy" id="1437425"/>
    <lineage>
        <taxon>Bacteria</taxon>
        <taxon>Pseudomonadati</taxon>
        <taxon>Chlamydiota</taxon>
        <taxon>Chlamydiia</taxon>
        <taxon>Parachlamydiales</taxon>
        <taxon>Candidatus Criblamydiaceae</taxon>
        <taxon>Candidatus Criblamydia</taxon>
    </lineage>
</organism>
<proteinExistence type="predicted"/>
<geneLocation type="plasmid" evidence="1">
    <name>1</name>
</geneLocation>
<evidence type="ECO:0000313" key="1">
    <source>
        <dbReference type="EMBL" id="CDR35306.1"/>
    </source>
</evidence>
<name>A0A090D398_9BACT</name>
<dbReference type="AlphaFoldDB" id="A0A090D398"/>
<dbReference type="EMBL" id="LK031773">
    <property type="protein sequence ID" value="CDR35306.1"/>
    <property type="molecule type" value="Genomic_DNA"/>
</dbReference>
<dbReference type="RefSeq" id="WP_176454827.1">
    <property type="nucleotide sequence ID" value="NZ_LK031773.1"/>
</dbReference>
<reference evidence="1" key="2">
    <citation type="submission" date="2014-09" db="EMBL/GenBank/DDBJ databases">
        <title>Criblamydia sequanensis harbors a mega-plasmid encoding arsenite resistance.</title>
        <authorList>
            <person name="Bertelli C."/>
            <person name="Goesmann A."/>
            <person name="Greub G."/>
        </authorList>
    </citation>
    <scope>NUCLEOTIDE SEQUENCE [LARGE SCALE GENOMIC DNA]</scope>
    <source>
        <strain evidence="1">CRIB-18</strain>
        <plasmid evidence="1">1</plasmid>
    </source>
</reference>
<protein>
    <submittedName>
        <fullName evidence="1">Uncharacterized protein</fullName>
    </submittedName>
</protein>
<sequence>MPIPTNVFDQINNLASTLGTNDFYEQRLDNDSAGRPLYVGFSAIPNENVDNTTWFIRKLSYDNNGFINRVQIPDAGAGFTYSWTNRATYFS</sequence>
<gene>
    <name evidence="1" type="ORF">CSEC_p0035</name>
</gene>